<dbReference type="EMBL" id="CM042881">
    <property type="protein sequence ID" value="KAI4384806.1"/>
    <property type="molecule type" value="Genomic_DNA"/>
</dbReference>
<comment type="caution">
    <text evidence="1">The sequence shown here is derived from an EMBL/GenBank/DDBJ whole genome shotgun (WGS) entry which is preliminary data.</text>
</comment>
<name>A0ACB9S2U9_9MYRT</name>
<sequence length="684" mass="75631">MECNKEEAIKAVEVAERKFLERDFTGAKRFVLKAQNLYPQLDGLHQMLATFDVYIHSENKVCDEADWYGILGANPWDNEETIRKQYRKLVLMLHPDKNKSIGADGAFNLISEAWSLLSVPSRRHAYNQKRNPIVVPPPTQSFHAHESSPSPGNDVRLSESEKSKAKARTRPMKVAAATDPGPPHKDGTFWTICSTCRTHYEYQRRYLNHNLLCPGCSEVFVALEKEPPKHILYTLKASSVQGAAPDSSIVQGAAPDSSIVQGAAPDASIVQGAAPDSSIVQGAGENSQVCREKRDLIKRGSFAFEEEKPMKRKKVGNHHGPRGSGEGTNGKGRALLSSVGSARAFLGMKSLLLKKAHVGVRNKIEELKLDVMAGKKVLQVKGREAVSEQLTKDDKKLGGSGAGVAENVALSIDVPDSDFHNFDADRSEGSFGIDQVWAAYDDTDGMPRFYARIHKVISLDPFKIKLSWLDSVNDDEFGYTAWIESGFYKTCGDFKAGKQVSCNKLNGFSHEIVWSETAPGVGTIRILPRKGETWALFRNWSLEWNDATPDEVVYKYDIVEVLDDYKEESGILVSPLMKVAGFRSVFCPCEELGKAISIPKDEIQRFSHQIPSQLLTGEEAPNLRSGFWELDPASLPRELLEAVETDAEDDILVNEVAQATSAEQDSWGDEITQESGAEQDSWAG</sequence>
<dbReference type="Proteomes" id="UP001057402">
    <property type="component" value="Chromosome 2"/>
</dbReference>
<evidence type="ECO:0000313" key="2">
    <source>
        <dbReference type="Proteomes" id="UP001057402"/>
    </source>
</evidence>
<reference evidence="2" key="1">
    <citation type="journal article" date="2023" name="Front. Plant Sci.">
        <title>Chromosomal-level genome assembly of Melastoma candidum provides insights into trichome evolution.</title>
        <authorList>
            <person name="Zhong Y."/>
            <person name="Wu W."/>
            <person name="Sun C."/>
            <person name="Zou P."/>
            <person name="Liu Y."/>
            <person name="Dai S."/>
            <person name="Zhou R."/>
        </authorList>
    </citation>
    <scope>NUCLEOTIDE SEQUENCE [LARGE SCALE GENOMIC DNA]</scope>
</reference>
<gene>
    <name evidence="1" type="ORF">MLD38_002909</name>
</gene>
<proteinExistence type="predicted"/>
<accession>A0ACB9S2U9</accession>
<organism evidence="1 2">
    <name type="scientific">Melastoma candidum</name>
    <dbReference type="NCBI Taxonomy" id="119954"/>
    <lineage>
        <taxon>Eukaryota</taxon>
        <taxon>Viridiplantae</taxon>
        <taxon>Streptophyta</taxon>
        <taxon>Embryophyta</taxon>
        <taxon>Tracheophyta</taxon>
        <taxon>Spermatophyta</taxon>
        <taxon>Magnoliopsida</taxon>
        <taxon>eudicotyledons</taxon>
        <taxon>Gunneridae</taxon>
        <taxon>Pentapetalae</taxon>
        <taxon>rosids</taxon>
        <taxon>malvids</taxon>
        <taxon>Myrtales</taxon>
        <taxon>Melastomataceae</taxon>
        <taxon>Melastomatoideae</taxon>
        <taxon>Melastomateae</taxon>
        <taxon>Melastoma</taxon>
    </lineage>
</organism>
<keyword evidence="2" id="KW-1185">Reference proteome</keyword>
<protein>
    <submittedName>
        <fullName evidence="1">Uncharacterized protein</fullName>
    </submittedName>
</protein>
<evidence type="ECO:0000313" key="1">
    <source>
        <dbReference type="EMBL" id="KAI4384806.1"/>
    </source>
</evidence>